<feature type="signal peptide" evidence="8">
    <location>
        <begin position="1"/>
        <end position="26"/>
    </location>
</feature>
<dbReference type="Gene3D" id="3.40.190.10">
    <property type="entry name" value="Periplasmic binding protein-like II"/>
    <property type="match status" value="2"/>
</dbReference>
<name>A0A7L9RTN6_9PROT</name>
<dbReference type="SUPFAM" id="SSF53850">
    <property type="entry name" value="Periplasmic binding protein-like II"/>
    <property type="match status" value="1"/>
</dbReference>
<comment type="subcellular location">
    <subcellularLocation>
        <location evidence="1">Cell membrane</location>
        <topology evidence="1">Multi-pass membrane protein</topology>
    </subcellularLocation>
</comment>
<feature type="chain" id="PRO_5032630861" evidence="8">
    <location>
        <begin position="27"/>
        <end position="547"/>
    </location>
</feature>
<feature type="domain" description="Solute-binding protein family 3/N-terminal" evidence="9">
    <location>
        <begin position="63"/>
        <end position="304"/>
    </location>
</feature>
<gene>
    <name evidence="10" type="ORF">CPBP_00693</name>
</gene>
<evidence type="ECO:0000256" key="1">
    <source>
        <dbReference type="ARBA" id="ARBA00004651"/>
    </source>
</evidence>
<dbReference type="GO" id="GO:0005886">
    <property type="term" value="C:plasma membrane"/>
    <property type="evidence" value="ECO:0007669"/>
    <property type="project" value="UniProtKB-SubCell"/>
</dbReference>
<evidence type="ECO:0000256" key="5">
    <source>
        <dbReference type="ARBA" id="ARBA00022989"/>
    </source>
</evidence>
<dbReference type="EMBL" id="CP054719">
    <property type="protein sequence ID" value="QOL19922.1"/>
    <property type="molecule type" value="Genomic_DNA"/>
</dbReference>
<evidence type="ECO:0000256" key="7">
    <source>
        <dbReference type="SAM" id="Phobius"/>
    </source>
</evidence>
<dbReference type="RefSeq" id="WP_350331479.1">
    <property type="nucleotide sequence ID" value="NZ_CP054719.1"/>
</dbReference>
<comment type="similarity">
    <text evidence="2">Belongs to the UPF0126 family.</text>
</comment>
<feature type="transmembrane region" description="Helical" evidence="7">
    <location>
        <begin position="422"/>
        <end position="445"/>
    </location>
</feature>
<evidence type="ECO:0000313" key="11">
    <source>
        <dbReference type="Proteomes" id="UP000594001"/>
    </source>
</evidence>
<feature type="transmembrane region" description="Helical" evidence="7">
    <location>
        <begin position="373"/>
        <end position="393"/>
    </location>
</feature>
<dbReference type="Proteomes" id="UP000594001">
    <property type="component" value="Chromosome"/>
</dbReference>
<keyword evidence="5 7" id="KW-1133">Transmembrane helix</keyword>
<evidence type="ECO:0000259" key="9">
    <source>
        <dbReference type="SMART" id="SM00062"/>
    </source>
</evidence>
<feature type="transmembrane region" description="Helical" evidence="7">
    <location>
        <begin position="514"/>
        <end position="532"/>
    </location>
</feature>
<dbReference type="Pfam" id="PF03458">
    <property type="entry name" value="Gly_transporter"/>
    <property type="match status" value="2"/>
</dbReference>
<feature type="transmembrane region" description="Helical" evidence="7">
    <location>
        <begin position="451"/>
        <end position="473"/>
    </location>
</feature>
<dbReference type="AlphaFoldDB" id="A0A7L9RTN6"/>
<feature type="transmembrane region" description="Helical" evidence="7">
    <location>
        <begin position="485"/>
        <end position="502"/>
    </location>
</feature>
<dbReference type="PANTHER" id="PTHR30506">
    <property type="entry name" value="INNER MEMBRANE PROTEIN"/>
    <property type="match status" value="1"/>
</dbReference>
<keyword evidence="8" id="KW-0732">Signal</keyword>
<evidence type="ECO:0000256" key="3">
    <source>
        <dbReference type="ARBA" id="ARBA00022475"/>
    </source>
</evidence>
<protein>
    <submittedName>
        <fullName evidence="10">Putative ABC transporter arginine-binding protein 2</fullName>
    </submittedName>
</protein>
<dbReference type="InterPro" id="IPR005115">
    <property type="entry name" value="Gly_transporter"/>
</dbReference>
<keyword evidence="11" id="KW-1185">Reference proteome</keyword>
<evidence type="ECO:0000256" key="8">
    <source>
        <dbReference type="SAM" id="SignalP"/>
    </source>
</evidence>
<sequence>MNYKLRMYPKLITCLCMLMTIGWSISDDVAANKPAAPAEVKVAEVSPQDDVQHNNILPIVDKKLRIGWVNFDPYYSLIKSEGGLERLTGLDAELVRAIAKAAGYSADYDFIQWGTQIQNLKEGKQHFAAAATFTEERSKFVYFSEPYRKEENSFYTRKGFGSKFSFRSGDMEGFIESLKKSKSKIALLEGMVYASPEINKFVADPGNKQYLVFTKNVYESIDLLLRGGVDGFLDDRILSSTAIWKTKNSDKIEEVYLGIGVPIHLMFSKKSVPESVMKEINGAIQSIKSDGTYSRVVSEYLFPVLILQTIERPWFFFLEAFAIMALVISGLLIAYREKFNLYGTMMIAFVSMSGGIIRDIMVNRPKLGIMLSPIYAIGILVSVVIGFVLVWTYQLLFKRTVVNETVAEKKWHQKHAAKITDWIVELLDAFGLAAYTVTGVIVALISQLDPLWLWGPILAVLTTTGGGIMRDIVRGQKDIATLKNDFYGEIAIIWGLILSLALTWNVEIMSPETMFNWIIFVVAGNFVTRLIVKVSGFKGLPFNLKGL</sequence>
<dbReference type="InterPro" id="IPR001638">
    <property type="entry name" value="Solute-binding_3/MltF_N"/>
</dbReference>
<reference evidence="10 11" key="1">
    <citation type="submission" date="2020-06" db="EMBL/GenBank/DDBJ databases">
        <title>The endosymbiont of the kinetoplastid Bodo saltans is a Paracaedibacter-like alpha-proteobacterium possessing a putative toxin-antitoxin system.</title>
        <authorList>
            <person name="Midha S."/>
            <person name="Rigden D.J."/>
            <person name="Siozios S."/>
            <person name="Hurst G.D.D."/>
            <person name="Jackson A.P."/>
        </authorList>
    </citation>
    <scope>NUCLEOTIDE SEQUENCE [LARGE SCALE GENOMIC DNA]</scope>
    <source>
        <strain evidence="10">Lake Konstanz</strain>
    </source>
</reference>
<keyword evidence="3" id="KW-1003">Cell membrane</keyword>
<keyword evidence="6 7" id="KW-0472">Membrane</keyword>
<evidence type="ECO:0000256" key="4">
    <source>
        <dbReference type="ARBA" id="ARBA00022692"/>
    </source>
</evidence>
<feature type="transmembrane region" description="Helical" evidence="7">
    <location>
        <begin position="314"/>
        <end position="334"/>
    </location>
</feature>
<organism evidence="10 11">
    <name type="scientific">Candidatus Bodocaedibacter vickermanii</name>
    <dbReference type="NCBI Taxonomy" id="2741701"/>
    <lineage>
        <taxon>Bacteria</taxon>
        <taxon>Pseudomonadati</taxon>
        <taxon>Pseudomonadota</taxon>
        <taxon>Alphaproteobacteria</taxon>
        <taxon>Holosporales</taxon>
        <taxon>Candidatus Paracaedibacteraceae</taxon>
        <taxon>Candidatus Bodocaedibacter</taxon>
    </lineage>
</organism>
<accession>A0A7L9RTN6</accession>
<keyword evidence="4 7" id="KW-0812">Transmembrane</keyword>
<feature type="transmembrane region" description="Helical" evidence="7">
    <location>
        <begin position="341"/>
        <end position="361"/>
    </location>
</feature>
<evidence type="ECO:0000313" key="10">
    <source>
        <dbReference type="EMBL" id="QOL19922.1"/>
    </source>
</evidence>
<evidence type="ECO:0000256" key="6">
    <source>
        <dbReference type="ARBA" id="ARBA00023136"/>
    </source>
</evidence>
<evidence type="ECO:0000256" key="2">
    <source>
        <dbReference type="ARBA" id="ARBA00008193"/>
    </source>
</evidence>
<proteinExistence type="inferred from homology"/>
<dbReference type="PANTHER" id="PTHR30506:SF3">
    <property type="entry name" value="UPF0126 INNER MEMBRANE PROTEIN YADS-RELATED"/>
    <property type="match status" value="1"/>
</dbReference>
<dbReference type="Pfam" id="PF00497">
    <property type="entry name" value="SBP_bac_3"/>
    <property type="match status" value="1"/>
</dbReference>
<dbReference type="SMART" id="SM00062">
    <property type="entry name" value="PBPb"/>
    <property type="match status" value="1"/>
</dbReference>
<dbReference type="KEGG" id="pbal:CPBP_00693"/>